<dbReference type="EMBL" id="BSNU01000003">
    <property type="protein sequence ID" value="GLQ63502.1"/>
    <property type="molecule type" value="Genomic_DNA"/>
</dbReference>
<dbReference type="Gene3D" id="3.40.50.720">
    <property type="entry name" value="NAD(P)-binding Rossmann-like Domain"/>
    <property type="match status" value="1"/>
</dbReference>
<dbReference type="InterPro" id="IPR036291">
    <property type="entry name" value="NAD(P)-bd_dom_sf"/>
</dbReference>
<dbReference type="SUPFAM" id="SSF51735">
    <property type="entry name" value="NAD(P)-binding Rossmann-fold domains"/>
    <property type="match status" value="1"/>
</dbReference>
<comment type="caution">
    <text evidence="3">The sequence shown here is derived from an EMBL/GenBank/DDBJ whole genome shotgun (WGS) entry which is preliminary data.</text>
</comment>
<protein>
    <submittedName>
        <fullName evidence="3">NAD-dependent epimerase</fullName>
    </submittedName>
</protein>
<evidence type="ECO:0000313" key="4">
    <source>
        <dbReference type="Proteomes" id="UP001156614"/>
    </source>
</evidence>
<name>A0AAV5NGE9_9PROT</name>
<dbReference type="Proteomes" id="UP001156614">
    <property type="component" value="Unassembled WGS sequence"/>
</dbReference>
<keyword evidence="4" id="KW-1185">Reference proteome</keyword>
<gene>
    <name evidence="3" type="ORF">GCM10007867_23470</name>
</gene>
<dbReference type="PANTHER" id="PTHR43574">
    <property type="entry name" value="EPIMERASE-RELATED"/>
    <property type="match status" value="1"/>
</dbReference>
<keyword evidence="1" id="KW-0520">NAD</keyword>
<evidence type="ECO:0000313" key="3">
    <source>
        <dbReference type="EMBL" id="GLQ63502.1"/>
    </source>
</evidence>
<dbReference type="Pfam" id="PF01370">
    <property type="entry name" value="Epimerase"/>
    <property type="match status" value="1"/>
</dbReference>
<proteinExistence type="predicted"/>
<evidence type="ECO:0000256" key="1">
    <source>
        <dbReference type="ARBA" id="ARBA00023027"/>
    </source>
</evidence>
<dbReference type="InterPro" id="IPR001509">
    <property type="entry name" value="Epimerase_deHydtase"/>
</dbReference>
<organism evidence="3 4">
    <name type="scientific">Gluconobacter cerinus</name>
    <dbReference type="NCBI Taxonomy" id="38307"/>
    <lineage>
        <taxon>Bacteria</taxon>
        <taxon>Pseudomonadati</taxon>
        <taxon>Pseudomonadota</taxon>
        <taxon>Alphaproteobacteria</taxon>
        <taxon>Acetobacterales</taxon>
        <taxon>Acetobacteraceae</taxon>
        <taxon>Gluconobacter</taxon>
    </lineage>
</organism>
<dbReference type="PRINTS" id="PR01713">
    <property type="entry name" value="NUCEPIMERASE"/>
</dbReference>
<dbReference type="AlphaFoldDB" id="A0AAV5NGE9"/>
<evidence type="ECO:0000259" key="2">
    <source>
        <dbReference type="Pfam" id="PF01370"/>
    </source>
</evidence>
<reference evidence="4" key="1">
    <citation type="journal article" date="2019" name="Int. J. Syst. Evol. Microbiol.">
        <title>The Global Catalogue of Microorganisms (GCM) 10K type strain sequencing project: providing services to taxonomists for standard genome sequencing and annotation.</title>
        <authorList>
            <consortium name="The Broad Institute Genomics Platform"/>
            <consortium name="The Broad Institute Genome Sequencing Center for Infectious Disease"/>
            <person name="Wu L."/>
            <person name="Ma J."/>
        </authorList>
    </citation>
    <scope>NUCLEOTIDE SEQUENCE [LARGE SCALE GENOMIC DNA]</scope>
    <source>
        <strain evidence="4">NBRC 3267</strain>
    </source>
</reference>
<dbReference type="RefSeq" id="WP_264785732.1">
    <property type="nucleotide sequence ID" value="NZ_BSNU01000003.1"/>
</dbReference>
<feature type="domain" description="NAD-dependent epimerase/dehydratase" evidence="2">
    <location>
        <begin position="3"/>
        <end position="249"/>
    </location>
</feature>
<accession>A0AAV5NGE9</accession>
<sequence>MKVLVTGAAGFIGFHVSHALLARGMEVVGVDTLNDYYDPLLKTARLNRLTCQKGFVFEQKDVSDREAMRSVMDGHSDIEVIIHLAAQAGVRYSLIDPYSYVQANVMGQVVLLEVSRSLKRLKHFVYASSSSVYGRNQSLPFKESDRVDEPGSLYAVTKRAGELTASAYAYLHGIPQTGLRFFTVYGPWGRPDMAYYGFAKAICEGRPVTLYEGKGLSRDFTYIDDITSGVLSIMDVPPQVGEARILNLGGDRPEKVTTLIALLEKHLGRSACIEHQARPVADMEKTWASLEDVKALCGWTPSVSLEDGVMKFAQWFKDFHKKSVF</sequence>